<dbReference type="InterPro" id="IPR055338">
    <property type="entry name" value="YqfX-like"/>
</dbReference>
<keyword evidence="1" id="KW-1133">Transmembrane helix</keyword>
<evidence type="ECO:0000256" key="1">
    <source>
        <dbReference type="SAM" id="Phobius"/>
    </source>
</evidence>
<sequence>MYRHKKNKLNKRNHTFSDDHNEEYSTEFYPTRNIYYSDTDSESKTYLWKLVIGYTALFFSLFSLFLMPVLFGLIGIVLGIYTVTKGHSTLGYTAIGFGLFSVVVSIFYNLLFVLSAIL</sequence>
<keyword evidence="1" id="KW-0472">Membrane</keyword>
<dbReference type="EMBL" id="BMHB01000001">
    <property type="protein sequence ID" value="GGI12427.1"/>
    <property type="molecule type" value="Genomic_DNA"/>
</dbReference>
<organism evidence="2 3">
    <name type="scientific">Gottfriedia solisilvae</name>
    <dbReference type="NCBI Taxonomy" id="1516104"/>
    <lineage>
        <taxon>Bacteria</taxon>
        <taxon>Bacillati</taxon>
        <taxon>Bacillota</taxon>
        <taxon>Bacilli</taxon>
        <taxon>Bacillales</taxon>
        <taxon>Bacillaceae</taxon>
        <taxon>Gottfriedia</taxon>
    </lineage>
</organism>
<dbReference type="OrthoDB" id="2872788at2"/>
<dbReference type="PANTHER" id="PTHR40040">
    <property type="entry name" value="SMALL HYDROPHOBIC PROTEIN-RELATED"/>
    <property type="match status" value="1"/>
</dbReference>
<gene>
    <name evidence="2" type="ORF">GCM10007380_12860</name>
</gene>
<proteinExistence type="predicted"/>
<dbReference type="Proteomes" id="UP000626244">
    <property type="component" value="Unassembled WGS sequence"/>
</dbReference>
<reference evidence="3" key="1">
    <citation type="journal article" date="2019" name="Int. J. Syst. Evol. Microbiol.">
        <title>The Global Catalogue of Microorganisms (GCM) 10K type strain sequencing project: providing services to taxonomists for standard genome sequencing and annotation.</title>
        <authorList>
            <consortium name="The Broad Institute Genomics Platform"/>
            <consortium name="The Broad Institute Genome Sequencing Center for Infectious Disease"/>
            <person name="Wu L."/>
            <person name="Ma J."/>
        </authorList>
    </citation>
    <scope>NUCLEOTIDE SEQUENCE [LARGE SCALE GENOMIC DNA]</scope>
    <source>
        <strain evidence="3">CGMCC 1.14993</strain>
    </source>
</reference>
<comment type="caution">
    <text evidence="2">The sequence shown here is derived from an EMBL/GenBank/DDBJ whole genome shotgun (WGS) entry which is preliminary data.</text>
</comment>
<evidence type="ECO:0000313" key="2">
    <source>
        <dbReference type="EMBL" id="GGI12427.1"/>
    </source>
</evidence>
<keyword evidence="1" id="KW-0812">Transmembrane</keyword>
<accession>A0A8J3EWU4</accession>
<dbReference type="PANTHER" id="PTHR40040:SF1">
    <property type="entry name" value="MEMBRANE PROTEIN"/>
    <property type="match status" value="1"/>
</dbReference>
<keyword evidence="3" id="KW-1185">Reference proteome</keyword>
<feature type="transmembrane region" description="Helical" evidence="1">
    <location>
        <begin position="90"/>
        <end position="114"/>
    </location>
</feature>
<protein>
    <recommendedName>
        <fullName evidence="4">Permease</fullName>
    </recommendedName>
</protein>
<feature type="transmembrane region" description="Helical" evidence="1">
    <location>
        <begin position="51"/>
        <end position="84"/>
    </location>
</feature>
<name>A0A8J3EWU4_9BACI</name>
<dbReference type="AlphaFoldDB" id="A0A8J3EWU4"/>
<dbReference type="RefSeq" id="WP_087999491.1">
    <property type="nucleotide sequence ID" value="NZ_BMHB01000001.1"/>
</dbReference>
<evidence type="ECO:0000313" key="3">
    <source>
        <dbReference type="Proteomes" id="UP000626244"/>
    </source>
</evidence>
<evidence type="ECO:0008006" key="4">
    <source>
        <dbReference type="Google" id="ProtNLM"/>
    </source>
</evidence>